<dbReference type="GO" id="GO:0016020">
    <property type="term" value="C:membrane"/>
    <property type="evidence" value="ECO:0007669"/>
    <property type="project" value="UniProtKB-SubCell"/>
</dbReference>
<name>A0AA88VYP0_9ASTE</name>
<dbReference type="InterPro" id="IPR007248">
    <property type="entry name" value="Mpv17_PMP22"/>
</dbReference>
<evidence type="ECO:0000256" key="6">
    <source>
        <dbReference type="RuleBase" id="RU363053"/>
    </source>
</evidence>
<dbReference type="AlphaFoldDB" id="A0AA88VYP0"/>
<dbReference type="Proteomes" id="UP001188597">
    <property type="component" value="Unassembled WGS sequence"/>
</dbReference>
<dbReference type="GO" id="GO:0005737">
    <property type="term" value="C:cytoplasm"/>
    <property type="evidence" value="ECO:0007669"/>
    <property type="project" value="TreeGrafter"/>
</dbReference>
<organism evidence="7 8">
    <name type="scientific">Escallonia herrerae</name>
    <dbReference type="NCBI Taxonomy" id="1293975"/>
    <lineage>
        <taxon>Eukaryota</taxon>
        <taxon>Viridiplantae</taxon>
        <taxon>Streptophyta</taxon>
        <taxon>Embryophyta</taxon>
        <taxon>Tracheophyta</taxon>
        <taxon>Spermatophyta</taxon>
        <taxon>Magnoliopsida</taxon>
        <taxon>eudicotyledons</taxon>
        <taxon>Gunneridae</taxon>
        <taxon>Pentapetalae</taxon>
        <taxon>asterids</taxon>
        <taxon>campanulids</taxon>
        <taxon>Escalloniales</taxon>
        <taxon>Escalloniaceae</taxon>
        <taxon>Escallonia</taxon>
    </lineage>
</organism>
<accession>A0AA88VYP0</accession>
<evidence type="ECO:0000256" key="5">
    <source>
        <dbReference type="ARBA" id="ARBA00023136"/>
    </source>
</evidence>
<dbReference type="PANTHER" id="PTHR11266">
    <property type="entry name" value="PEROXISOMAL MEMBRANE PROTEIN 2, PXMP2 MPV17"/>
    <property type="match status" value="1"/>
</dbReference>
<evidence type="ECO:0008006" key="9">
    <source>
        <dbReference type="Google" id="ProtNLM"/>
    </source>
</evidence>
<dbReference type="EMBL" id="JAVXUP010001261">
    <property type="protein sequence ID" value="KAK3013910.1"/>
    <property type="molecule type" value="Genomic_DNA"/>
</dbReference>
<reference evidence="7" key="1">
    <citation type="submission" date="2022-12" db="EMBL/GenBank/DDBJ databases">
        <title>Draft genome assemblies for two species of Escallonia (Escalloniales).</title>
        <authorList>
            <person name="Chanderbali A."/>
            <person name="Dervinis C."/>
            <person name="Anghel I."/>
            <person name="Soltis D."/>
            <person name="Soltis P."/>
            <person name="Zapata F."/>
        </authorList>
    </citation>
    <scope>NUCLEOTIDE SEQUENCE</scope>
    <source>
        <strain evidence="7">UCBG64.0493</strain>
        <tissue evidence="7">Leaf</tissue>
    </source>
</reference>
<gene>
    <name evidence="7" type="ORF">RJ639_009438</name>
</gene>
<keyword evidence="3" id="KW-0812">Transmembrane</keyword>
<evidence type="ECO:0000256" key="1">
    <source>
        <dbReference type="ARBA" id="ARBA00004141"/>
    </source>
</evidence>
<keyword evidence="5" id="KW-0472">Membrane</keyword>
<comment type="caution">
    <text evidence="7">The sequence shown here is derived from an EMBL/GenBank/DDBJ whole genome shotgun (WGS) entry which is preliminary data.</text>
</comment>
<proteinExistence type="inferred from homology"/>
<keyword evidence="4" id="KW-1133">Transmembrane helix</keyword>
<sequence length="316" mass="34982">MSGGFLRNGVRSHYSLWRRHSIADQIGPPTIRSHYPQQQSKAYARFPHSFYRKSKDLDLSLPSVPTSPFSSASASRIPLVGWYLGLIKTKPILTKSITSALIYTAADLSSQTIASSEPYDLVRTLRMAGYGMMVVGPSLHLWFNFMAKVLPKRDLITTTKKIALGQTVYGPTLTVVFFSLNAGLQGLTILSAPLSVDLVTVTLLSSILIACKVLCRSLSCNLSGLEVLPSWVLVASQWLPNSGENGAEIIARLKRDLLPTMMSGVMYWPFCDFVTFRFVPVHLQPLVSNSFSYLWSVYLTYMASLEKADTKALRSS</sequence>
<keyword evidence="8" id="KW-1185">Reference proteome</keyword>
<evidence type="ECO:0000256" key="2">
    <source>
        <dbReference type="ARBA" id="ARBA00006824"/>
    </source>
</evidence>
<protein>
    <recommendedName>
        <fullName evidence="9">PXMP2/4 family protein 4</fullName>
    </recommendedName>
</protein>
<evidence type="ECO:0000313" key="8">
    <source>
        <dbReference type="Proteomes" id="UP001188597"/>
    </source>
</evidence>
<comment type="subcellular location">
    <subcellularLocation>
        <location evidence="1">Membrane</location>
        <topology evidence="1">Multi-pass membrane protein</topology>
    </subcellularLocation>
</comment>
<dbReference type="PANTHER" id="PTHR11266:SF18">
    <property type="entry name" value="OS12G0508100 PROTEIN"/>
    <property type="match status" value="1"/>
</dbReference>
<comment type="similarity">
    <text evidence="2 6">Belongs to the peroxisomal membrane protein PXMP2/4 family.</text>
</comment>
<evidence type="ECO:0000256" key="4">
    <source>
        <dbReference type="ARBA" id="ARBA00022989"/>
    </source>
</evidence>
<dbReference type="Pfam" id="PF04117">
    <property type="entry name" value="Mpv17_PMP22"/>
    <property type="match status" value="1"/>
</dbReference>
<evidence type="ECO:0000313" key="7">
    <source>
        <dbReference type="EMBL" id="KAK3013910.1"/>
    </source>
</evidence>
<evidence type="ECO:0000256" key="3">
    <source>
        <dbReference type="ARBA" id="ARBA00022692"/>
    </source>
</evidence>